<protein>
    <submittedName>
        <fullName evidence="1">Uncharacterized protein</fullName>
    </submittedName>
</protein>
<dbReference type="Proteomes" id="UP000724874">
    <property type="component" value="Unassembled WGS sequence"/>
</dbReference>
<keyword evidence="2" id="KW-1185">Reference proteome</keyword>
<comment type="caution">
    <text evidence="1">The sequence shown here is derived from an EMBL/GenBank/DDBJ whole genome shotgun (WGS) entry which is preliminary data.</text>
</comment>
<reference evidence="1" key="1">
    <citation type="submission" date="2020-11" db="EMBL/GenBank/DDBJ databases">
        <authorList>
            <consortium name="DOE Joint Genome Institute"/>
            <person name="Ahrendt S."/>
            <person name="Riley R."/>
            <person name="Andreopoulos W."/>
            <person name="LaButti K."/>
            <person name="Pangilinan J."/>
            <person name="Ruiz-duenas F.J."/>
            <person name="Barrasa J.M."/>
            <person name="Sanchez-Garcia M."/>
            <person name="Camarero S."/>
            <person name="Miyauchi S."/>
            <person name="Serrano A."/>
            <person name="Linde D."/>
            <person name="Babiker R."/>
            <person name="Drula E."/>
            <person name="Ayuso-Fernandez I."/>
            <person name="Pacheco R."/>
            <person name="Padilla G."/>
            <person name="Ferreira P."/>
            <person name="Barriuso J."/>
            <person name="Kellner H."/>
            <person name="Castanera R."/>
            <person name="Alfaro M."/>
            <person name="Ramirez L."/>
            <person name="Pisabarro A.G."/>
            <person name="Kuo A."/>
            <person name="Tritt A."/>
            <person name="Lipzen A."/>
            <person name="He G."/>
            <person name="Yan M."/>
            <person name="Ng V."/>
            <person name="Cullen D."/>
            <person name="Martin F."/>
            <person name="Rosso M.-N."/>
            <person name="Henrissat B."/>
            <person name="Hibbett D."/>
            <person name="Martinez A.T."/>
            <person name="Grigoriev I.V."/>
        </authorList>
    </citation>
    <scope>NUCLEOTIDE SEQUENCE</scope>
    <source>
        <strain evidence="1">AH 44721</strain>
    </source>
</reference>
<dbReference type="AlphaFoldDB" id="A0A9P5NP04"/>
<proteinExistence type="predicted"/>
<organism evidence="1 2">
    <name type="scientific">Gymnopilus junonius</name>
    <name type="common">Spectacular rustgill mushroom</name>
    <name type="synonym">Gymnopilus spectabilis subsp. junonius</name>
    <dbReference type="NCBI Taxonomy" id="109634"/>
    <lineage>
        <taxon>Eukaryota</taxon>
        <taxon>Fungi</taxon>
        <taxon>Dikarya</taxon>
        <taxon>Basidiomycota</taxon>
        <taxon>Agaricomycotina</taxon>
        <taxon>Agaricomycetes</taxon>
        <taxon>Agaricomycetidae</taxon>
        <taxon>Agaricales</taxon>
        <taxon>Agaricineae</taxon>
        <taxon>Hymenogastraceae</taxon>
        <taxon>Gymnopilus</taxon>
    </lineage>
</organism>
<gene>
    <name evidence="1" type="ORF">CPB84DRAFT_1778816</name>
</gene>
<evidence type="ECO:0000313" key="2">
    <source>
        <dbReference type="Proteomes" id="UP000724874"/>
    </source>
</evidence>
<sequence length="64" mass="7564">MDIRYSGKNDKRKAHQHTYERRRLMPNIETRRLVIGSLARTWAAVCLEKKVKKISRVGVEKKGR</sequence>
<accession>A0A9P5NP04</accession>
<dbReference type="EMBL" id="JADNYJ010000046">
    <property type="protein sequence ID" value="KAF8900747.1"/>
    <property type="molecule type" value="Genomic_DNA"/>
</dbReference>
<evidence type="ECO:0000313" key="1">
    <source>
        <dbReference type="EMBL" id="KAF8900747.1"/>
    </source>
</evidence>
<name>A0A9P5NP04_GYMJU</name>